<accession>A0A6H1ZNG8</accession>
<organism evidence="2">
    <name type="scientific">viral metagenome</name>
    <dbReference type="NCBI Taxonomy" id="1070528"/>
    <lineage>
        <taxon>unclassified sequences</taxon>
        <taxon>metagenomes</taxon>
        <taxon>organismal metagenomes</taxon>
    </lineage>
</organism>
<dbReference type="AlphaFoldDB" id="A0A6H1ZNG8"/>
<keyword evidence="1" id="KW-1133">Transmembrane helix</keyword>
<evidence type="ECO:0000313" key="2">
    <source>
        <dbReference type="EMBL" id="QJA49058.1"/>
    </source>
</evidence>
<proteinExistence type="predicted"/>
<gene>
    <name evidence="2" type="ORF">TM448A01221_0023</name>
    <name evidence="3" type="ORF">TM448B01620_0024</name>
</gene>
<keyword evidence="1" id="KW-0812">Transmembrane</keyword>
<evidence type="ECO:0000313" key="3">
    <source>
        <dbReference type="EMBL" id="QJH99582.1"/>
    </source>
</evidence>
<dbReference type="EMBL" id="MT144115">
    <property type="protein sequence ID" value="QJA49058.1"/>
    <property type="molecule type" value="Genomic_DNA"/>
</dbReference>
<keyword evidence="1" id="KW-0472">Membrane</keyword>
<dbReference type="EMBL" id="MT144797">
    <property type="protein sequence ID" value="QJH99582.1"/>
    <property type="molecule type" value="Genomic_DNA"/>
</dbReference>
<feature type="transmembrane region" description="Helical" evidence="1">
    <location>
        <begin position="7"/>
        <end position="25"/>
    </location>
</feature>
<sequence>MSRLKCFVYCLISLVVGMLIIYATWQTAFIRGSIDRGAQVVADERDFWLAMDARVPYELNGYKFLPHTHEKKIRVVKRR</sequence>
<evidence type="ECO:0000256" key="1">
    <source>
        <dbReference type="SAM" id="Phobius"/>
    </source>
</evidence>
<protein>
    <submittedName>
        <fullName evidence="2">Uncharacterized protein</fullName>
    </submittedName>
</protein>
<reference evidence="2" key="1">
    <citation type="submission" date="2020-03" db="EMBL/GenBank/DDBJ databases">
        <title>The deep terrestrial virosphere.</title>
        <authorList>
            <person name="Holmfeldt K."/>
            <person name="Nilsson E."/>
            <person name="Simone D."/>
            <person name="Lopez-Fernandez M."/>
            <person name="Wu X."/>
            <person name="de Brujin I."/>
            <person name="Lundin D."/>
            <person name="Andersson A."/>
            <person name="Bertilsson S."/>
            <person name="Dopson M."/>
        </authorList>
    </citation>
    <scope>NUCLEOTIDE SEQUENCE</scope>
    <source>
        <strain evidence="2">TM448A01221</strain>
        <strain evidence="3">TM448B01620</strain>
    </source>
</reference>
<name>A0A6H1ZNG8_9ZZZZ</name>